<feature type="transmembrane region" description="Helical" evidence="1">
    <location>
        <begin position="38"/>
        <end position="59"/>
    </location>
</feature>
<evidence type="ECO:0000256" key="1">
    <source>
        <dbReference type="SAM" id="Phobius"/>
    </source>
</evidence>
<proteinExistence type="predicted"/>
<keyword evidence="1" id="KW-0812">Transmembrane</keyword>
<dbReference type="Proteomes" id="UP000294937">
    <property type="component" value="Unassembled WGS sequence"/>
</dbReference>
<keyword evidence="3" id="KW-1185">Reference proteome</keyword>
<dbReference type="AlphaFoldDB" id="A0A4V2UVH0"/>
<keyword evidence="1" id="KW-1133">Transmembrane helix</keyword>
<evidence type="ECO:0000313" key="3">
    <source>
        <dbReference type="Proteomes" id="UP000294937"/>
    </source>
</evidence>
<comment type="caution">
    <text evidence="2">The sequence shown here is derived from an EMBL/GenBank/DDBJ whole genome shotgun (WGS) entry which is preliminary data.</text>
</comment>
<keyword evidence="1" id="KW-0472">Membrane</keyword>
<feature type="transmembrane region" description="Helical" evidence="1">
    <location>
        <begin position="89"/>
        <end position="114"/>
    </location>
</feature>
<accession>A0A4V2UVH0</accession>
<dbReference type="OrthoDB" id="9815959at2"/>
<organism evidence="2 3">
    <name type="scientific">Hazenella coriacea</name>
    <dbReference type="NCBI Taxonomy" id="1179467"/>
    <lineage>
        <taxon>Bacteria</taxon>
        <taxon>Bacillati</taxon>
        <taxon>Bacillota</taxon>
        <taxon>Bacilli</taxon>
        <taxon>Bacillales</taxon>
        <taxon>Thermoactinomycetaceae</taxon>
        <taxon>Hazenella</taxon>
    </lineage>
</organism>
<name>A0A4V2UVH0_9BACL</name>
<evidence type="ECO:0000313" key="2">
    <source>
        <dbReference type="EMBL" id="TCS95757.1"/>
    </source>
</evidence>
<dbReference type="RefSeq" id="WP_131923735.1">
    <property type="nucleotide sequence ID" value="NZ_SMAG01000002.1"/>
</dbReference>
<gene>
    <name evidence="2" type="ORF">EDD58_102337</name>
</gene>
<reference evidence="2 3" key="1">
    <citation type="submission" date="2019-03" db="EMBL/GenBank/DDBJ databases">
        <title>Genomic Encyclopedia of Type Strains, Phase IV (KMG-IV): sequencing the most valuable type-strain genomes for metagenomic binning, comparative biology and taxonomic classification.</title>
        <authorList>
            <person name="Goeker M."/>
        </authorList>
    </citation>
    <scope>NUCLEOTIDE SEQUENCE [LARGE SCALE GENOMIC DNA]</scope>
    <source>
        <strain evidence="2 3">DSM 45707</strain>
    </source>
</reference>
<protein>
    <submittedName>
        <fullName evidence="2">Uncharacterized protein</fullName>
    </submittedName>
</protein>
<sequence length="119" mass="13509">MQTEHHAFSSQHDIPEIAKKWNWGAFFLNWIWGIGNNVWIALLALIPFVNFVMVFVLGAKGGEWAWKSKEWQSVEHFEKVQRTWAKVGLWIFVLCVLIGIIAGVIFALAIGAAIENSTL</sequence>
<dbReference type="EMBL" id="SMAG01000002">
    <property type="protein sequence ID" value="TCS95757.1"/>
    <property type="molecule type" value="Genomic_DNA"/>
</dbReference>